<dbReference type="SMR" id="A2FS93"/>
<organism evidence="7 8">
    <name type="scientific">Trichomonas vaginalis (strain ATCC PRA-98 / G3)</name>
    <dbReference type="NCBI Taxonomy" id="412133"/>
    <lineage>
        <taxon>Eukaryota</taxon>
        <taxon>Metamonada</taxon>
        <taxon>Parabasalia</taxon>
        <taxon>Trichomonadida</taxon>
        <taxon>Trichomonadidae</taxon>
        <taxon>Trichomonas</taxon>
    </lineage>
</organism>
<keyword evidence="2" id="KW-0378">Hydrolase</keyword>
<evidence type="ECO:0000313" key="7">
    <source>
        <dbReference type="EMBL" id="EAX92237.1"/>
    </source>
</evidence>
<dbReference type="Proteomes" id="UP000001542">
    <property type="component" value="Unassembled WGS sequence"/>
</dbReference>
<dbReference type="KEGG" id="tva:4749946"/>
<keyword evidence="4" id="KW-0812">Transmembrane</keyword>
<dbReference type="VEuPathDB" id="TrichDB:TVAGG3_0621280"/>
<keyword evidence="3" id="KW-0720">Serine protease</keyword>
<dbReference type="Pfam" id="PF01483">
    <property type="entry name" value="P_proprotein"/>
    <property type="match status" value="1"/>
</dbReference>
<gene>
    <name evidence="7" type="ORF">TVAG_369830</name>
</gene>
<evidence type="ECO:0000256" key="2">
    <source>
        <dbReference type="ARBA" id="ARBA00022801"/>
    </source>
</evidence>
<keyword evidence="1" id="KW-0645">Protease</keyword>
<dbReference type="InterPro" id="IPR008979">
    <property type="entry name" value="Galactose-bd-like_sf"/>
</dbReference>
<dbReference type="OrthoDB" id="300641at2759"/>
<dbReference type="EMBL" id="DS113980">
    <property type="protein sequence ID" value="EAX92237.1"/>
    <property type="molecule type" value="Genomic_DNA"/>
</dbReference>
<dbReference type="AlphaFoldDB" id="A2FS93"/>
<keyword evidence="5" id="KW-0732">Signal</keyword>
<dbReference type="PANTHER" id="PTHR42884:SF14">
    <property type="entry name" value="NEUROENDOCRINE CONVERTASE 1"/>
    <property type="match status" value="1"/>
</dbReference>
<dbReference type="FunFam" id="2.60.120.260:FF:000123">
    <property type="entry name" value="Clan SB, family S8, subtilisin-like serine peptidase"/>
    <property type="match status" value="1"/>
</dbReference>
<dbReference type="GO" id="GO:0016485">
    <property type="term" value="P:protein processing"/>
    <property type="evidence" value="ECO:0000318"/>
    <property type="project" value="GO_Central"/>
</dbReference>
<feature type="domain" description="P/Homo B" evidence="6">
    <location>
        <begin position="330"/>
        <end position="463"/>
    </location>
</feature>
<dbReference type="SUPFAM" id="SSF52743">
    <property type="entry name" value="Subtilisin-like"/>
    <property type="match status" value="1"/>
</dbReference>
<dbReference type="SUPFAM" id="SSF49785">
    <property type="entry name" value="Galactose-binding domain-like"/>
    <property type="match status" value="1"/>
</dbReference>
<dbReference type="FunFam" id="3.40.50.200:FF:000068">
    <property type="entry name" value="p-domain proprotein convertase, putative"/>
    <property type="match status" value="1"/>
</dbReference>
<dbReference type="InterPro" id="IPR002884">
    <property type="entry name" value="P_dom"/>
</dbReference>
<dbReference type="PROSITE" id="PS51829">
    <property type="entry name" value="P_HOMO_B"/>
    <property type="match status" value="1"/>
</dbReference>
<evidence type="ECO:0000259" key="6">
    <source>
        <dbReference type="PROSITE" id="PS51829"/>
    </source>
</evidence>
<dbReference type="InterPro" id="IPR036852">
    <property type="entry name" value="Peptidase_S8/S53_dom_sf"/>
</dbReference>
<name>A2FS93_TRIV3</name>
<dbReference type="Gene3D" id="3.40.50.200">
    <property type="entry name" value="Peptidase S8/S53 domain"/>
    <property type="match status" value="1"/>
</dbReference>
<sequence>MLLLLLQYSWWLQNQGVNGGLKGEDINWTDSYSTIQGKNTTIVVMSDGARLTHSSYSNRTDQSEFYDIFEGLPYQENSDCTNNNIGTASLQLAAGNVVNDTNPITQGIAKKATVFSYLFQTNGSLEESFLNVGCKGSNKWDVAIVQYLMTNCVDRFCRYIQPDVFSRHVLDECLYNPPADNWAHPIVVPAGTNHASDPLFSPPASWPMIFTIAGVSHRGQPLWCGAEGAGVFMCCPAADDAAIPAAGSCSDTEYISNFSSTNASAAIFAGGLSVLLSEVPTLKLADLFFITAMTADKNRPDGLIWRKNGFGLNYNRRSGFGRLNLGRALDLAKRWESVGDFYLWKKTVHYNTLLDEGIYNITFDMDDLEGAATLSVFIEITALKLSFGSLNPHLVSPSGTRCEIKILTEGDKKLNIEIMEFNTNNFVAENPKGTWTLYFMESDHAARGLIKDVTLNIFYTKKAPKASDIWQRDDCINPWKHQESKIRFLAQEPVPFEAGKKFSIDVQVPDEQKNIYYMIYLESEDGEKRVIFDTSRFNENYTKIEADFIPTVYANGLKMFLLVESLHFETGLFTDKIELNYSNPYSPGIITPKNGTWITTKDIRIELIYALNLTYMIDEGYSTSAALTIINARSHIILDRKWLRNLGRIVYWNDYAKDKSFIMQISPSSSFVHNITFKPMEIYMFIKETPGKYQVEGTIIPLITIVVICIGLVILVVGLIYRSIELSRHKAIEIDSELIDN</sequence>
<keyword evidence="8" id="KW-1185">Reference proteome</keyword>
<dbReference type="eggNOG" id="KOG3526">
    <property type="taxonomic scope" value="Eukaryota"/>
</dbReference>
<evidence type="ECO:0000256" key="4">
    <source>
        <dbReference type="SAM" id="Phobius"/>
    </source>
</evidence>
<reference evidence="7" key="2">
    <citation type="journal article" date="2007" name="Science">
        <title>Draft genome sequence of the sexually transmitted pathogen Trichomonas vaginalis.</title>
        <authorList>
            <person name="Carlton J.M."/>
            <person name="Hirt R.P."/>
            <person name="Silva J.C."/>
            <person name="Delcher A.L."/>
            <person name="Schatz M."/>
            <person name="Zhao Q."/>
            <person name="Wortman J.R."/>
            <person name="Bidwell S.L."/>
            <person name="Alsmark U.C.M."/>
            <person name="Besteiro S."/>
            <person name="Sicheritz-Ponten T."/>
            <person name="Noel C.J."/>
            <person name="Dacks J.B."/>
            <person name="Foster P.G."/>
            <person name="Simillion C."/>
            <person name="Van de Peer Y."/>
            <person name="Miranda-Saavedra D."/>
            <person name="Barton G.J."/>
            <person name="Westrop G.D."/>
            <person name="Mueller S."/>
            <person name="Dessi D."/>
            <person name="Fiori P.L."/>
            <person name="Ren Q."/>
            <person name="Paulsen I."/>
            <person name="Zhang H."/>
            <person name="Bastida-Corcuera F.D."/>
            <person name="Simoes-Barbosa A."/>
            <person name="Brown M.T."/>
            <person name="Hayes R.D."/>
            <person name="Mukherjee M."/>
            <person name="Okumura C.Y."/>
            <person name="Schneider R."/>
            <person name="Smith A.J."/>
            <person name="Vanacova S."/>
            <person name="Villalvazo M."/>
            <person name="Haas B.J."/>
            <person name="Pertea M."/>
            <person name="Feldblyum T.V."/>
            <person name="Utterback T.R."/>
            <person name="Shu C.L."/>
            <person name="Osoegawa K."/>
            <person name="de Jong P.J."/>
            <person name="Hrdy I."/>
            <person name="Horvathova L."/>
            <person name="Zubacova Z."/>
            <person name="Dolezal P."/>
            <person name="Malik S.B."/>
            <person name="Logsdon J.M. Jr."/>
            <person name="Henze K."/>
            <person name="Gupta A."/>
            <person name="Wang C.C."/>
            <person name="Dunne R.L."/>
            <person name="Upcroft J.A."/>
            <person name="Upcroft P."/>
            <person name="White O."/>
            <person name="Salzberg S.L."/>
            <person name="Tang P."/>
            <person name="Chiu C.-H."/>
            <person name="Lee Y.-S."/>
            <person name="Embley T.M."/>
            <person name="Coombs G.H."/>
            <person name="Mottram J.C."/>
            <person name="Tachezy J."/>
            <person name="Fraser-Liggett C.M."/>
            <person name="Johnson P.J."/>
        </authorList>
    </citation>
    <scope>NUCLEOTIDE SEQUENCE [LARGE SCALE GENOMIC DNA]</scope>
    <source>
        <strain evidence="7">G3</strain>
    </source>
</reference>
<dbReference type="STRING" id="5722.A2FS93"/>
<reference evidence="7" key="1">
    <citation type="submission" date="2006-10" db="EMBL/GenBank/DDBJ databases">
        <authorList>
            <person name="Amadeo P."/>
            <person name="Zhao Q."/>
            <person name="Wortman J."/>
            <person name="Fraser-Liggett C."/>
            <person name="Carlton J."/>
        </authorList>
    </citation>
    <scope>NUCLEOTIDE SEQUENCE</scope>
    <source>
        <strain evidence="7">G3</strain>
    </source>
</reference>
<keyword evidence="4" id="KW-1133">Transmembrane helix</keyword>
<evidence type="ECO:0000256" key="1">
    <source>
        <dbReference type="ARBA" id="ARBA00022670"/>
    </source>
</evidence>
<dbReference type="InParanoid" id="A2FS93"/>
<keyword evidence="4" id="KW-0472">Membrane</keyword>
<proteinExistence type="predicted"/>
<evidence type="ECO:0000256" key="5">
    <source>
        <dbReference type="SAM" id="SignalP"/>
    </source>
</evidence>
<dbReference type="GO" id="GO:0016020">
    <property type="term" value="C:membrane"/>
    <property type="evidence" value="ECO:0000318"/>
    <property type="project" value="GO_Central"/>
</dbReference>
<feature type="signal peptide" evidence="5">
    <location>
        <begin position="1"/>
        <end position="16"/>
    </location>
</feature>
<dbReference type="PANTHER" id="PTHR42884">
    <property type="entry name" value="PROPROTEIN CONVERTASE SUBTILISIN/KEXIN-RELATED"/>
    <property type="match status" value="1"/>
</dbReference>
<dbReference type="Gene3D" id="2.60.120.260">
    <property type="entry name" value="Galactose-binding domain-like"/>
    <property type="match status" value="1"/>
</dbReference>
<feature type="chain" id="PRO_5002643816" evidence="5">
    <location>
        <begin position="17"/>
        <end position="741"/>
    </location>
</feature>
<dbReference type="GO" id="GO:0004252">
    <property type="term" value="F:serine-type endopeptidase activity"/>
    <property type="evidence" value="ECO:0000318"/>
    <property type="project" value="GO_Central"/>
</dbReference>
<dbReference type="VEuPathDB" id="TrichDB:TVAG_369830"/>
<protein>
    <submittedName>
        <fullName evidence="7">p-domain proprotein convertase, putative</fullName>
    </submittedName>
</protein>
<feature type="transmembrane region" description="Helical" evidence="4">
    <location>
        <begin position="699"/>
        <end position="721"/>
    </location>
</feature>
<evidence type="ECO:0000256" key="3">
    <source>
        <dbReference type="ARBA" id="ARBA00022825"/>
    </source>
</evidence>
<evidence type="ECO:0000313" key="8">
    <source>
        <dbReference type="Proteomes" id="UP000001542"/>
    </source>
</evidence>
<accession>A2FS93</accession>